<keyword evidence="1" id="KW-0812">Transmembrane</keyword>
<evidence type="ECO:0000313" key="3">
    <source>
        <dbReference type="Proteomes" id="UP000058925"/>
    </source>
</evidence>
<dbReference type="Proteomes" id="UP000058925">
    <property type="component" value="Chromosome"/>
</dbReference>
<feature type="transmembrane region" description="Helical" evidence="1">
    <location>
        <begin position="7"/>
        <end position="28"/>
    </location>
</feature>
<gene>
    <name evidence="2" type="ORF">NMY3_02643</name>
</gene>
<sequence>MTQITNVLYIVMITIAMCVSATLLTILVDHTFDVPELVDQIPHLMIYQILQMH</sequence>
<keyword evidence="1" id="KW-1133">Transmembrane helix</keyword>
<keyword evidence="1" id="KW-0472">Membrane</keyword>
<evidence type="ECO:0000256" key="1">
    <source>
        <dbReference type="SAM" id="Phobius"/>
    </source>
</evidence>
<organism evidence="2 3">
    <name type="scientific">Candidatus Nitrosocosmicus oleophilus</name>
    <dbReference type="NCBI Taxonomy" id="1353260"/>
    <lineage>
        <taxon>Archaea</taxon>
        <taxon>Nitrososphaerota</taxon>
        <taxon>Nitrososphaeria</taxon>
        <taxon>Nitrososphaerales</taxon>
        <taxon>Nitrososphaeraceae</taxon>
        <taxon>Candidatus Nitrosocosmicus</taxon>
    </lineage>
</organism>
<reference evidence="3" key="1">
    <citation type="submission" date="2015-10" db="EMBL/GenBank/DDBJ databases">
        <title>Niche specialization of a soil ammonia-oxidizing archaeon, Candidatus Nitrosocosmicus oleophilus.</title>
        <authorList>
            <person name="Jung M.-Y."/>
            <person name="Rhee S.-K."/>
        </authorList>
    </citation>
    <scope>NUCLEOTIDE SEQUENCE [LARGE SCALE GENOMIC DNA]</scope>
    <source>
        <strain evidence="3">MY3</strain>
    </source>
</reference>
<protein>
    <submittedName>
        <fullName evidence="2">Uncharacterized protein</fullName>
    </submittedName>
</protein>
<dbReference type="AlphaFoldDB" id="A0A654LZ60"/>
<keyword evidence="3" id="KW-1185">Reference proteome</keyword>
<accession>A0A654LZ60</accession>
<name>A0A654LZ60_9ARCH</name>
<dbReference type="KEGG" id="taa:NMY3_02643"/>
<dbReference type="EMBL" id="CP012850">
    <property type="protein sequence ID" value="ALI36834.1"/>
    <property type="molecule type" value="Genomic_DNA"/>
</dbReference>
<evidence type="ECO:0000313" key="2">
    <source>
        <dbReference type="EMBL" id="ALI36834.1"/>
    </source>
</evidence>
<proteinExistence type="predicted"/>